<feature type="transmembrane region" description="Helical" evidence="1">
    <location>
        <begin position="69"/>
        <end position="90"/>
    </location>
</feature>
<evidence type="ECO:0000256" key="1">
    <source>
        <dbReference type="SAM" id="Phobius"/>
    </source>
</evidence>
<sequence length="152" mass="16206">MNGIARYFMLLGVISVVLGMAWGIQMAASGDHSMAAAHAHLNLLGWVTCAIFAFYYHAVPTAAEGPLPLVHLLIATAGLITIVPGIAMALRHDGETLAKIGSLLSLLSMLIFAVVVLRGRGGARDGLTSVSPLAWAPFRSRRRPDRRGYDKS</sequence>
<reference evidence="2" key="2">
    <citation type="submission" date="2020-09" db="EMBL/GenBank/DDBJ databases">
        <authorList>
            <person name="Sun Q."/>
            <person name="Zhou Y."/>
        </authorList>
    </citation>
    <scope>NUCLEOTIDE SEQUENCE</scope>
    <source>
        <strain evidence="2">CGMCC 1.7081</strain>
    </source>
</reference>
<organism evidence="2 3">
    <name type="scientific">Pseudodonghicola xiamenensis</name>
    <dbReference type="NCBI Taxonomy" id="337702"/>
    <lineage>
        <taxon>Bacteria</taxon>
        <taxon>Pseudomonadati</taxon>
        <taxon>Pseudomonadota</taxon>
        <taxon>Alphaproteobacteria</taxon>
        <taxon>Rhodobacterales</taxon>
        <taxon>Paracoccaceae</taxon>
        <taxon>Pseudodonghicola</taxon>
    </lineage>
</organism>
<gene>
    <name evidence="2" type="ORF">GCM10010961_08990</name>
</gene>
<reference evidence="2" key="1">
    <citation type="journal article" date="2014" name="Int. J. Syst. Evol. Microbiol.">
        <title>Complete genome sequence of Corynebacterium casei LMG S-19264T (=DSM 44701T), isolated from a smear-ripened cheese.</title>
        <authorList>
            <consortium name="US DOE Joint Genome Institute (JGI-PGF)"/>
            <person name="Walter F."/>
            <person name="Albersmeier A."/>
            <person name="Kalinowski J."/>
            <person name="Ruckert C."/>
        </authorList>
    </citation>
    <scope>NUCLEOTIDE SEQUENCE</scope>
    <source>
        <strain evidence="2">CGMCC 1.7081</strain>
    </source>
</reference>
<keyword evidence="1" id="KW-0812">Transmembrane</keyword>
<keyword evidence="3" id="KW-1185">Reference proteome</keyword>
<dbReference type="Proteomes" id="UP000611500">
    <property type="component" value="Unassembled WGS sequence"/>
</dbReference>
<dbReference type="EMBL" id="BNAP01000002">
    <property type="protein sequence ID" value="GHG83525.1"/>
    <property type="molecule type" value="Genomic_DNA"/>
</dbReference>
<feature type="transmembrane region" description="Helical" evidence="1">
    <location>
        <begin position="39"/>
        <end position="57"/>
    </location>
</feature>
<evidence type="ECO:0000313" key="2">
    <source>
        <dbReference type="EMBL" id="GHG83525.1"/>
    </source>
</evidence>
<dbReference type="Gene3D" id="1.20.210.10">
    <property type="entry name" value="Cytochrome c oxidase-like, subunit I domain"/>
    <property type="match status" value="1"/>
</dbReference>
<dbReference type="InterPro" id="IPR036927">
    <property type="entry name" value="Cyt_c_oxase-like_su1_sf"/>
</dbReference>
<accession>A0A8J3H5X0</accession>
<dbReference type="AlphaFoldDB" id="A0A8J3H5X0"/>
<dbReference type="SUPFAM" id="SSF81442">
    <property type="entry name" value="Cytochrome c oxidase subunit I-like"/>
    <property type="match status" value="1"/>
</dbReference>
<evidence type="ECO:0000313" key="3">
    <source>
        <dbReference type="Proteomes" id="UP000611500"/>
    </source>
</evidence>
<feature type="transmembrane region" description="Helical" evidence="1">
    <location>
        <begin position="7"/>
        <end position="27"/>
    </location>
</feature>
<comment type="caution">
    <text evidence="2">The sequence shown here is derived from an EMBL/GenBank/DDBJ whole genome shotgun (WGS) entry which is preliminary data.</text>
</comment>
<dbReference type="RefSeq" id="WP_229861716.1">
    <property type="nucleotide sequence ID" value="NZ_BNAP01000002.1"/>
</dbReference>
<name>A0A8J3H5X0_9RHOB</name>
<keyword evidence="1" id="KW-0472">Membrane</keyword>
<proteinExistence type="predicted"/>
<protein>
    <submittedName>
        <fullName evidence="2">Uncharacterized protein</fullName>
    </submittedName>
</protein>
<keyword evidence="1" id="KW-1133">Transmembrane helix</keyword>
<feature type="transmembrane region" description="Helical" evidence="1">
    <location>
        <begin position="96"/>
        <end position="117"/>
    </location>
</feature>